<dbReference type="InterPro" id="IPR015814">
    <property type="entry name" value="Pgluconate_DH_NAD-bd_C"/>
</dbReference>
<keyword evidence="2" id="KW-0560">Oxidoreductase</keyword>
<comment type="similarity">
    <text evidence="1">Belongs to the HIBADH-related family.</text>
</comment>
<accession>A0ABV8GGJ7</accession>
<dbReference type="Pfam" id="PF09130">
    <property type="entry name" value="DUF1932"/>
    <property type="match status" value="1"/>
</dbReference>
<organism evidence="5 6">
    <name type="scientific">Nonomuraea purpurea</name>
    <dbReference type="NCBI Taxonomy" id="1849276"/>
    <lineage>
        <taxon>Bacteria</taxon>
        <taxon>Bacillati</taxon>
        <taxon>Actinomycetota</taxon>
        <taxon>Actinomycetes</taxon>
        <taxon>Streptosporangiales</taxon>
        <taxon>Streptosporangiaceae</taxon>
        <taxon>Nonomuraea</taxon>
    </lineage>
</organism>
<dbReference type="PIRSF" id="PIRSF000103">
    <property type="entry name" value="HIBADH"/>
    <property type="match status" value="1"/>
</dbReference>
<dbReference type="Pfam" id="PF03446">
    <property type="entry name" value="NAD_binding_2"/>
    <property type="match status" value="1"/>
</dbReference>
<dbReference type="InterPro" id="IPR008927">
    <property type="entry name" value="6-PGluconate_DH-like_C_sf"/>
</dbReference>
<feature type="domain" description="Phosphogluconate dehydrogenase NAD-binding putative C-terminal" evidence="4">
    <location>
        <begin position="182"/>
        <end position="250"/>
    </location>
</feature>
<dbReference type="InterPro" id="IPR006115">
    <property type="entry name" value="6PGDH_NADP-bd"/>
</dbReference>
<dbReference type="InterPro" id="IPR015815">
    <property type="entry name" value="HIBADH-related"/>
</dbReference>
<gene>
    <name evidence="5" type="ORF">ACFOY2_37420</name>
</gene>
<sequence>MRCAVIGLGEAGGVYAAALAAAGHEVLGYDPGDTPTPEGVTRVATLPEAVGQAACVLVLTGAAAAPAVAEECLPHLRPGACYADFTSASPEVMERLGRTVGERADFADVAILGPVPLHGHLVPLLASGPGAEAIAQLVRTLGSPVEVLDAPPGAAMGRKLLRSVFMKGLASVVCEAVAAGQAAGDEEWIRAEIAKQLAGDGQAVINRFLTGTRTHAVRRAMEMRDTGAYLDVLGVPSEMTRAAEQTLRRLSAGRPQRPS</sequence>
<evidence type="ECO:0000313" key="5">
    <source>
        <dbReference type="EMBL" id="MFC4012958.1"/>
    </source>
</evidence>
<evidence type="ECO:0000259" key="4">
    <source>
        <dbReference type="Pfam" id="PF09130"/>
    </source>
</evidence>
<keyword evidence="6" id="KW-1185">Reference proteome</keyword>
<comment type="caution">
    <text evidence="5">The sequence shown here is derived from an EMBL/GenBank/DDBJ whole genome shotgun (WGS) entry which is preliminary data.</text>
</comment>
<dbReference type="Gene3D" id="1.10.1040.10">
    <property type="entry name" value="N-(1-d-carboxylethyl)-l-norvaline Dehydrogenase, domain 2"/>
    <property type="match status" value="1"/>
</dbReference>
<evidence type="ECO:0000256" key="2">
    <source>
        <dbReference type="ARBA" id="ARBA00023002"/>
    </source>
</evidence>
<evidence type="ECO:0000313" key="6">
    <source>
        <dbReference type="Proteomes" id="UP001595851"/>
    </source>
</evidence>
<dbReference type="Gene3D" id="3.40.50.720">
    <property type="entry name" value="NAD(P)-binding Rossmann-like Domain"/>
    <property type="match status" value="1"/>
</dbReference>
<dbReference type="RefSeq" id="WP_379532845.1">
    <property type="nucleotide sequence ID" value="NZ_JBHSBI010000024.1"/>
</dbReference>
<evidence type="ECO:0000256" key="1">
    <source>
        <dbReference type="ARBA" id="ARBA00009080"/>
    </source>
</evidence>
<dbReference type="SUPFAM" id="SSF48179">
    <property type="entry name" value="6-phosphogluconate dehydrogenase C-terminal domain-like"/>
    <property type="match status" value="1"/>
</dbReference>
<dbReference type="SUPFAM" id="SSF51735">
    <property type="entry name" value="NAD(P)-binding Rossmann-fold domains"/>
    <property type="match status" value="1"/>
</dbReference>
<name>A0ABV8GGJ7_9ACTN</name>
<feature type="domain" description="6-phosphogluconate dehydrogenase NADP-binding" evidence="3">
    <location>
        <begin position="3"/>
        <end position="103"/>
    </location>
</feature>
<dbReference type="InterPro" id="IPR036291">
    <property type="entry name" value="NAD(P)-bd_dom_sf"/>
</dbReference>
<reference evidence="6" key="1">
    <citation type="journal article" date="2019" name="Int. J. Syst. Evol. Microbiol.">
        <title>The Global Catalogue of Microorganisms (GCM) 10K type strain sequencing project: providing services to taxonomists for standard genome sequencing and annotation.</title>
        <authorList>
            <consortium name="The Broad Institute Genomics Platform"/>
            <consortium name="The Broad Institute Genome Sequencing Center for Infectious Disease"/>
            <person name="Wu L."/>
            <person name="Ma J."/>
        </authorList>
    </citation>
    <scope>NUCLEOTIDE SEQUENCE [LARGE SCALE GENOMIC DNA]</scope>
    <source>
        <strain evidence="6">TBRC 1276</strain>
    </source>
</reference>
<dbReference type="InterPro" id="IPR013328">
    <property type="entry name" value="6PGD_dom2"/>
</dbReference>
<dbReference type="EMBL" id="JBHSBI010000024">
    <property type="protein sequence ID" value="MFC4012958.1"/>
    <property type="molecule type" value="Genomic_DNA"/>
</dbReference>
<dbReference type="Proteomes" id="UP001595851">
    <property type="component" value="Unassembled WGS sequence"/>
</dbReference>
<proteinExistence type="inferred from homology"/>
<evidence type="ECO:0000259" key="3">
    <source>
        <dbReference type="Pfam" id="PF03446"/>
    </source>
</evidence>
<protein>
    <submittedName>
        <fullName evidence="5">DUF1932 domain-containing protein</fullName>
    </submittedName>
</protein>